<dbReference type="PANTHER" id="PTHR35046:SF18">
    <property type="entry name" value="RNA-DIRECTED DNA POLYMERASE"/>
    <property type="match status" value="1"/>
</dbReference>
<evidence type="ECO:0000256" key="1">
    <source>
        <dbReference type="SAM" id="MobiDB-lite"/>
    </source>
</evidence>
<comment type="caution">
    <text evidence="3">The sequence shown here is derived from an EMBL/GenBank/DDBJ whole genome shotgun (WGS) entry which is preliminary data.</text>
</comment>
<accession>A0A699HEE1</accession>
<reference evidence="3" key="1">
    <citation type="journal article" date="2019" name="Sci. Rep.">
        <title>Draft genome of Tanacetum cinerariifolium, the natural source of mosquito coil.</title>
        <authorList>
            <person name="Yamashiro T."/>
            <person name="Shiraishi A."/>
            <person name="Satake H."/>
            <person name="Nakayama K."/>
        </authorList>
    </citation>
    <scope>NUCLEOTIDE SEQUENCE</scope>
</reference>
<dbReference type="AlphaFoldDB" id="A0A699HEE1"/>
<organism evidence="3">
    <name type="scientific">Tanacetum cinerariifolium</name>
    <name type="common">Dalmatian daisy</name>
    <name type="synonym">Chrysanthemum cinerariifolium</name>
    <dbReference type="NCBI Taxonomy" id="118510"/>
    <lineage>
        <taxon>Eukaryota</taxon>
        <taxon>Viridiplantae</taxon>
        <taxon>Streptophyta</taxon>
        <taxon>Embryophyta</taxon>
        <taxon>Tracheophyta</taxon>
        <taxon>Spermatophyta</taxon>
        <taxon>Magnoliopsida</taxon>
        <taxon>eudicotyledons</taxon>
        <taxon>Gunneridae</taxon>
        <taxon>Pentapetalae</taxon>
        <taxon>asterids</taxon>
        <taxon>campanulids</taxon>
        <taxon>Asterales</taxon>
        <taxon>Asteraceae</taxon>
        <taxon>Asteroideae</taxon>
        <taxon>Anthemideae</taxon>
        <taxon>Anthemidinae</taxon>
        <taxon>Tanacetum</taxon>
    </lineage>
</organism>
<feature type="region of interest" description="Disordered" evidence="1">
    <location>
        <begin position="1"/>
        <end position="43"/>
    </location>
</feature>
<feature type="region of interest" description="Disordered" evidence="1">
    <location>
        <begin position="307"/>
        <end position="327"/>
    </location>
</feature>
<dbReference type="EMBL" id="BKCJ010141545">
    <property type="protein sequence ID" value="GEX95636.1"/>
    <property type="molecule type" value="Genomic_DNA"/>
</dbReference>
<feature type="compositionally biased region" description="Basic and acidic residues" evidence="1">
    <location>
        <begin position="1"/>
        <end position="28"/>
    </location>
</feature>
<feature type="compositionally biased region" description="Acidic residues" evidence="1">
    <location>
        <begin position="307"/>
        <end position="326"/>
    </location>
</feature>
<dbReference type="Pfam" id="PF03732">
    <property type="entry name" value="Retrotrans_gag"/>
    <property type="match status" value="1"/>
</dbReference>
<name>A0A699HEE1_TANCI</name>
<feature type="domain" description="Retrotransposon gag" evidence="2">
    <location>
        <begin position="154"/>
        <end position="215"/>
    </location>
</feature>
<dbReference type="PANTHER" id="PTHR35046">
    <property type="entry name" value="ZINC KNUCKLE (CCHC-TYPE) FAMILY PROTEIN"/>
    <property type="match status" value="1"/>
</dbReference>
<gene>
    <name evidence="3" type="ORF">Tci_367611</name>
</gene>
<evidence type="ECO:0000313" key="3">
    <source>
        <dbReference type="EMBL" id="GEX95636.1"/>
    </source>
</evidence>
<dbReference type="InterPro" id="IPR005162">
    <property type="entry name" value="Retrotrans_gag_dom"/>
</dbReference>
<evidence type="ECO:0000259" key="2">
    <source>
        <dbReference type="Pfam" id="PF03732"/>
    </source>
</evidence>
<sequence length="421" mass="47856">MYIIRGEHMSKTGPDRPRPDRTGPDRGPKWSILPDRGPDRNGTVRSYTALSSGFWSDRTDWTKDRIGPKHRTADRTEIPSVQSDYDVEDEFEDGWNRGRCFGHRGAREFDYHQRAKDAPTFHGSINVEDFLNCMSELDTFFKFYEIPIGSRVDLIAYKLKGGAQSWWKNLQLIRERQGKLPITSWERMNRELRRRFLSPNHDQILFNLLQNCVQDDAYNLAIRPENQLARSNMLNKSVPSVDPSSQHPTKISFIDTGKQIVSTNTATTKTTNPYARPVMGKCFKCGVQGHRSNDRRANGGKVNLTLMDDEFSNDGETNTSDEDVDDEICHTEGGDYPSTEYSTHSFVIQLDMEACHILLGRPWAYDVNATHKGKEDTYTFHHDGVKMVLVPFSDGYNTNVSSSAKCLAKGTGSVEAKVKKK</sequence>
<protein>
    <recommendedName>
        <fullName evidence="2">Retrotransposon gag domain-containing protein</fullName>
    </recommendedName>
</protein>
<proteinExistence type="predicted"/>